<dbReference type="Proteomes" id="UP001187192">
    <property type="component" value="Unassembled WGS sequence"/>
</dbReference>
<protein>
    <submittedName>
        <fullName evidence="2">Uncharacterized protein</fullName>
    </submittedName>
</protein>
<sequence>MARLWREVAGLDGGSGGGGGDLLVFWLGMLVTLCILSTIIFSCADGVSKEKSSPADTEHYGGGCAAGCAAGCGAGCGG</sequence>
<evidence type="ECO:0000256" key="1">
    <source>
        <dbReference type="SAM" id="Phobius"/>
    </source>
</evidence>
<reference evidence="2" key="1">
    <citation type="submission" date="2023-07" db="EMBL/GenBank/DDBJ databases">
        <title>draft genome sequence of fig (Ficus carica).</title>
        <authorList>
            <person name="Takahashi T."/>
            <person name="Nishimura K."/>
        </authorList>
    </citation>
    <scope>NUCLEOTIDE SEQUENCE</scope>
</reference>
<dbReference type="Gramene" id="FCD_00019060-RA">
    <property type="protein sequence ID" value="FCD_00019060-RA:cds"/>
    <property type="gene ID" value="FCD_00019060"/>
</dbReference>
<keyword evidence="1" id="KW-1133">Transmembrane helix</keyword>
<comment type="caution">
    <text evidence="2">The sequence shown here is derived from an EMBL/GenBank/DDBJ whole genome shotgun (WGS) entry which is preliminary data.</text>
</comment>
<keyword evidence="1" id="KW-0472">Membrane</keyword>
<gene>
    <name evidence="2" type="ORF">TIFTF001_015589</name>
</gene>
<name>A0AA88A5W6_FICCA</name>
<dbReference type="EMBL" id="BTGU01000022">
    <property type="protein sequence ID" value="GMN46384.1"/>
    <property type="molecule type" value="Genomic_DNA"/>
</dbReference>
<keyword evidence="3" id="KW-1185">Reference proteome</keyword>
<dbReference type="PANTHER" id="PTHR37199:SF2">
    <property type="entry name" value="MEMBRANE LIPOPROTEIN"/>
    <property type="match status" value="1"/>
</dbReference>
<keyword evidence="1" id="KW-0812">Transmembrane</keyword>
<dbReference type="PANTHER" id="PTHR37199">
    <property type="entry name" value="TRANSMEMBRANE PROTEIN"/>
    <property type="match status" value="1"/>
</dbReference>
<evidence type="ECO:0000313" key="2">
    <source>
        <dbReference type="EMBL" id="GMN46384.1"/>
    </source>
</evidence>
<accession>A0AA88A5W6</accession>
<organism evidence="2 3">
    <name type="scientific">Ficus carica</name>
    <name type="common">Common fig</name>
    <dbReference type="NCBI Taxonomy" id="3494"/>
    <lineage>
        <taxon>Eukaryota</taxon>
        <taxon>Viridiplantae</taxon>
        <taxon>Streptophyta</taxon>
        <taxon>Embryophyta</taxon>
        <taxon>Tracheophyta</taxon>
        <taxon>Spermatophyta</taxon>
        <taxon>Magnoliopsida</taxon>
        <taxon>eudicotyledons</taxon>
        <taxon>Gunneridae</taxon>
        <taxon>Pentapetalae</taxon>
        <taxon>rosids</taxon>
        <taxon>fabids</taxon>
        <taxon>Rosales</taxon>
        <taxon>Moraceae</taxon>
        <taxon>Ficeae</taxon>
        <taxon>Ficus</taxon>
    </lineage>
</organism>
<dbReference type="AlphaFoldDB" id="A0AA88A5W6"/>
<proteinExistence type="predicted"/>
<evidence type="ECO:0000313" key="3">
    <source>
        <dbReference type="Proteomes" id="UP001187192"/>
    </source>
</evidence>
<feature type="transmembrane region" description="Helical" evidence="1">
    <location>
        <begin position="23"/>
        <end position="44"/>
    </location>
</feature>